<evidence type="ECO:0000259" key="9">
    <source>
        <dbReference type="Pfam" id="PF13231"/>
    </source>
</evidence>
<name>A0A7W7ZE59_9BACT</name>
<keyword evidence="4" id="KW-0808">Transferase</keyword>
<organism evidence="10 11">
    <name type="scientific">Granulicella aggregans</name>
    <dbReference type="NCBI Taxonomy" id="474949"/>
    <lineage>
        <taxon>Bacteria</taxon>
        <taxon>Pseudomonadati</taxon>
        <taxon>Acidobacteriota</taxon>
        <taxon>Terriglobia</taxon>
        <taxon>Terriglobales</taxon>
        <taxon>Acidobacteriaceae</taxon>
        <taxon>Granulicella</taxon>
    </lineage>
</organism>
<dbReference type="Gene3D" id="1.25.40.10">
    <property type="entry name" value="Tetratricopeptide repeat domain"/>
    <property type="match status" value="1"/>
</dbReference>
<feature type="transmembrane region" description="Helical" evidence="8">
    <location>
        <begin position="421"/>
        <end position="439"/>
    </location>
</feature>
<feature type="domain" description="Glycosyltransferase RgtA/B/C/D-like" evidence="9">
    <location>
        <begin position="114"/>
        <end position="248"/>
    </location>
</feature>
<dbReference type="GO" id="GO:0016763">
    <property type="term" value="F:pentosyltransferase activity"/>
    <property type="evidence" value="ECO:0007669"/>
    <property type="project" value="TreeGrafter"/>
</dbReference>
<feature type="transmembrane region" description="Helical" evidence="8">
    <location>
        <begin position="194"/>
        <end position="220"/>
    </location>
</feature>
<evidence type="ECO:0000256" key="6">
    <source>
        <dbReference type="ARBA" id="ARBA00022989"/>
    </source>
</evidence>
<feature type="transmembrane region" description="Helical" evidence="8">
    <location>
        <begin position="346"/>
        <end position="364"/>
    </location>
</feature>
<feature type="transmembrane region" description="Helical" evidence="8">
    <location>
        <begin position="163"/>
        <end position="182"/>
    </location>
</feature>
<dbReference type="GO" id="GO:0005886">
    <property type="term" value="C:plasma membrane"/>
    <property type="evidence" value="ECO:0007669"/>
    <property type="project" value="UniProtKB-SubCell"/>
</dbReference>
<proteinExistence type="predicted"/>
<evidence type="ECO:0000256" key="2">
    <source>
        <dbReference type="ARBA" id="ARBA00022475"/>
    </source>
</evidence>
<keyword evidence="7 8" id="KW-0472">Membrane</keyword>
<comment type="caution">
    <text evidence="10">The sequence shown here is derived from an EMBL/GenBank/DDBJ whole genome shotgun (WGS) entry which is preliminary data.</text>
</comment>
<protein>
    <recommendedName>
        <fullName evidence="9">Glycosyltransferase RgtA/B/C/D-like domain-containing protein</fullName>
    </recommendedName>
</protein>
<keyword evidence="11" id="KW-1185">Reference proteome</keyword>
<feature type="transmembrane region" description="Helical" evidence="8">
    <location>
        <begin position="121"/>
        <end position="151"/>
    </location>
</feature>
<keyword evidence="5 8" id="KW-0812">Transmembrane</keyword>
<evidence type="ECO:0000256" key="5">
    <source>
        <dbReference type="ARBA" id="ARBA00022692"/>
    </source>
</evidence>
<dbReference type="InterPro" id="IPR050297">
    <property type="entry name" value="LipidA_mod_glycosyltrf_83"/>
</dbReference>
<dbReference type="SUPFAM" id="SSF48452">
    <property type="entry name" value="TPR-like"/>
    <property type="match status" value="1"/>
</dbReference>
<dbReference type="GO" id="GO:0009103">
    <property type="term" value="P:lipopolysaccharide biosynthetic process"/>
    <property type="evidence" value="ECO:0007669"/>
    <property type="project" value="UniProtKB-ARBA"/>
</dbReference>
<evidence type="ECO:0000256" key="4">
    <source>
        <dbReference type="ARBA" id="ARBA00022679"/>
    </source>
</evidence>
<keyword evidence="3" id="KW-0328">Glycosyltransferase</keyword>
<dbReference type="EMBL" id="JACHIP010000004">
    <property type="protein sequence ID" value="MBB5058254.1"/>
    <property type="molecule type" value="Genomic_DNA"/>
</dbReference>
<dbReference type="InterPro" id="IPR011990">
    <property type="entry name" value="TPR-like_helical_dom_sf"/>
</dbReference>
<evidence type="ECO:0000256" key="1">
    <source>
        <dbReference type="ARBA" id="ARBA00004651"/>
    </source>
</evidence>
<dbReference type="PANTHER" id="PTHR33908:SF11">
    <property type="entry name" value="MEMBRANE PROTEIN"/>
    <property type="match status" value="1"/>
</dbReference>
<dbReference type="AlphaFoldDB" id="A0A7W7ZE59"/>
<reference evidence="10 11" key="1">
    <citation type="submission" date="2020-08" db="EMBL/GenBank/DDBJ databases">
        <title>Genomic Encyclopedia of Type Strains, Phase IV (KMG-V): Genome sequencing to study the core and pangenomes of soil and plant-associated prokaryotes.</title>
        <authorList>
            <person name="Whitman W."/>
        </authorList>
    </citation>
    <scope>NUCLEOTIDE SEQUENCE [LARGE SCALE GENOMIC DNA]</scope>
    <source>
        <strain evidence="10 11">M8UP14</strain>
    </source>
</reference>
<evidence type="ECO:0000313" key="10">
    <source>
        <dbReference type="EMBL" id="MBB5058254.1"/>
    </source>
</evidence>
<accession>A0A7W7ZE59</accession>
<feature type="transmembrane region" description="Helical" evidence="8">
    <location>
        <begin position="12"/>
        <end position="31"/>
    </location>
</feature>
<dbReference type="Pfam" id="PF13231">
    <property type="entry name" value="PMT_2"/>
    <property type="match status" value="1"/>
</dbReference>
<feature type="transmembrane region" description="Helical" evidence="8">
    <location>
        <begin position="370"/>
        <end position="389"/>
    </location>
</feature>
<dbReference type="Proteomes" id="UP000540989">
    <property type="component" value="Unassembled WGS sequence"/>
</dbReference>
<evidence type="ECO:0000256" key="7">
    <source>
        <dbReference type="ARBA" id="ARBA00023136"/>
    </source>
</evidence>
<gene>
    <name evidence="10" type="ORF">HDF16_002968</name>
</gene>
<dbReference type="RefSeq" id="WP_184217786.1">
    <property type="nucleotide sequence ID" value="NZ_JACHIP010000004.1"/>
</dbReference>
<evidence type="ECO:0000313" key="11">
    <source>
        <dbReference type="Proteomes" id="UP000540989"/>
    </source>
</evidence>
<feature type="transmembrane region" description="Helical" evidence="8">
    <location>
        <begin position="396"/>
        <end position="415"/>
    </location>
</feature>
<comment type="subcellular location">
    <subcellularLocation>
        <location evidence="1">Cell membrane</location>
        <topology evidence="1">Multi-pass membrane protein</topology>
    </subcellularLocation>
</comment>
<keyword evidence="6 8" id="KW-1133">Transmembrane helix</keyword>
<evidence type="ECO:0000256" key="3">
    <source>
        <dbReference type="ARBA" id="ARBA00022676"/>
    </source>
</evidence>
<dbReference type="InterPro" id="IPR038731">
    <property type="entry name" value="RgtA/B/C-like"/>
</dbReference>
<keyword evidence="2" id="KW-1003">Cell membrane</keyword>
<evidence type="ECO:0000256" key="8">
    <source>
        <dbReference type="SAM" id="Phobius"/>
    </source>
</evidence>
<feature type="transmembrane region" description="Helical" evidence="8">
    <location>
        <begin position="240"/>
        <end position="259"/>
    </location>
</feature>
<dbReference type="PANTHER" id="PTHR33908">
    <property type="entry name" value="MANNOSYLTRANSFERASE YKCB-RELATED"/>
    <property type="match status" value="1"/>
</dbReference>
<sequence>MSEVSGGSLKRVGVWSLAAIALVCLFFAQCVRTAKMDSVSWDESQHLYSGWLSWTHADFGFNPEVPPLVKMWDAIPLLHRDIQQPPYTGDEFKKEGFVLGQRFLAANGIDRTLIPARTMAAILSALLAITIFLAAREMFGDLAAIFALALFTFDPNFLAHGSYVTTDIGASLMTLLAVYAYYRVVKRPSMARMVVLGLAVGLALTAKFTGIFIVPILAVISLLELWRRRDEGEAASGRQMAVALVVASAIGFVCVWAIYRFRYAARPDGLALNPLTGAYLQQLTSPLSRGAMVFAARIHLLPEGYLYGLADTKISAASLPSYFFGHLTHGASRWYYPGALAIKSTLPFLILLVATVIALVSRRWRVQREVIFLAVPTVVLFSIACASDIGIGYRHLLPIIPLCYILIAGCVSYFVSRDKKLAYAFGVLLVWQVVGSFAARPGLLAYANEAWGGPSKTHLYLSDSNTDFGQQLRYVKRYLDEHPGRPCYFAYYEQGAADFRDYGIQCQVLPTGAGAWTGIGAMHFGNDPNVSGLVLVSDGILAGTDIPGKMNPYASFREVTPSAVIDRAVNVYEGSFRLGPAAALEHVEAAGRLQQTGNFQAALGEATEARTLDPESAVAWKAAGDALEALKRPAEAQTAYRSALGAGELDPVFGKAMVEELQKKTGGGGR</sequence>